<proteinExistence type="predicted"/>
<protein>
    <submittedName>
        <fullName evidence="6">Liprin-alpha-4</fullName>
    </submittedName>
</protein>
<feature type="coiled-coil region" evidence="3">
    <location>
        <begin position="240"/>
        <end position="301"/>
    </location>
</feature>
<dbReference type="GO" id="GO:0050808">
    <property type="term" value="P:synapse organization"/>
    <property type="evidence" value="ECO:0007669"/>
    <property type="project" value="TreeGrafter"/>
</dbReference>
<dbReference type="Proteomes" id="UP000078046">
    <property type="component" value="Unassembled WGS sequence"/>
</dbReference>
<keyword evidence="7" id="KW-1185">Reference proteome</keyword>
<dbReference type="InterPro" id="IPR029515">
    <property type="entry name" value="Liprin"/>
</dbReference>
<name>A0A177BDS7_9BILA</name>
<accession>A0A177BDS7</accession>
<dbReference type="EMBL" id="LWCA01000029">
    <property type="protein sequence ID" value="OAF71714.1"/>
    <property type="molecule type" value="Genomic_DNA"/>
</dbReference>
<dbReference type="Gene3D" id="1.10.150.50">
    <property type="entry name" value="Transcription Factor, Ets-1"/>
    <property type="match status" value="2"/>
</dbReference>
<dbReference type="PROSITE" id="PS50105">
    <property type="entry name" value="SAM_DOMAIN"/>
    <property type="match status" value="2"/>
</dbReference>
<organism evidence="6 7">
    <name type="scientific">Intoshia linei</name>
    <dbReference type="NCBI Taxonomy" id="1819745"/>
    <lineage>
        <taxon>Eukaryota</taxon>
        <taxon>Metazoa</taxon>
        <taxon>Spiralia</taxon>
        <taxon>Lophotrochozoa</taxon>
        <taxon>Mesozoa</taxon>
        <taxon>Orthonectida</taxon>
        <taxon>Rhopaluridae</taxon>
        <taxon>Intoshia</taxon>
    </lineage>
</organism>
<dbReference type="SUPFAM" id="SSF47769">
    <property type="entry name" value="SAM/Pointed domain"/>
    <property type="match status" value="2"/>
</dbReference>
<feature type="compositionally biased region" description="Polar residues" evidence="4">
    <location>
        <begin position="715"/>
        <end position="735"/>
    </location>
</feature>
<dbReference type="AlphaFoldDB" id="A0A177BDS7"/>
<reference evidence="6 7" key="1">
    <citation type="submission" date="2016-04" db="EMBL/GenBank/DDBJ databases">
        <title>The genome of Intoshia linei affirms orthonectids as highly simplified spiralians.</title>
        <authorList>
            <person name="Mikhailov K.V."/>
            <person name="Slusarev G.S."/>
            <person name="Nikitin M.A."/>
            <person name="Logacheva M.D."/>
            <person name="Penin A."/>
            <person name="Aleoshin V."/>
            <person name="Panchin Y.V."/>
        </authorList>
    </citation>
    <scope>NUCLEOTIDE SEQUENCE [LARGE SCALE GENOMIC DNA]</scope>
    <source>
        <strain evidence="6">Intl2013</strain>
        <tissue evidence="6">Whole animal</tissue>
    </source>
</reference>
<comment type="caution">
    <text evidence="6">The sequence shown here is derived from an EMBL/GenBank/DDBJ whole genome shotgun (WGS) entry which is preliminary data.</text>
</comment>
<evidence type="ECO:0000256" key="1">
    <source>
        <dbReference type="ARBA" id="ARBA00022737"/>
    </source>
</evidence>
<feature type="domain" description="SAM" evidence="5">
    <location>
        <begin position="818"/>
        <end position="884"/>
    </location>
</feature>
<evidence type="ECO:0000256" key="2">
    <source>
        <dbReference type="ARBA" id="ARBA00023054"/>
    </source>
</evidence>
<dbReference type="InterPro" id="IPR013761">
    <property type="entry name" value="SAM/pointed_sf"/>
</dbReference>
<feature type="coiled-coil region" evidence="3">
    <location>
        <begin position="97"/>
        <end position="138"/>
    </location>
</feature>
<dbReference type="OrthoDB" id="2132119at2759"/>
<gene>
    <name evidence="6" type="ORF">A3Q56_00500</name>
</gene>
<dbReference type="GO" id="GO:0048786">
    <property type="term" value="C:presynaptic active zone"/>
    <property type="evidence" value="ECO:0007669"/>
    <property type="project" value="TreeGrafter"/>
</dbReference>
<sequence length="982" mass="114718">MNFDILPTIAEVSTSMEQLAIEEEGIDIKNDLLQNAGNLKSTNGSGEMGHNDSFDEMDQQNVDFYSDGSPNSENIYKDFIPINYNNDQLNGNVEQLMVSILDERDSLYQDKRNLQEKIENLQENLKIVQKDCDFYYSQLEENVTKDYALMLSQFNRMSQDIVERDDEILDLKAERQNVKLLLNHLEILISRHERSLRSTLMKRQNGQNSMNGSSEVEILKAMKSLFEHHKVLDEKVRDKLKVSRERVVELETELYKANEELLQSKDENNDKEDHFNDDGRLDLLEKENKTLKSKIVNLEANFQTNIIKIDEYEKDFRKHKTDMLHNQENYDKLKFDNENLLNVEKKLKTSLTLKDHTIGELKSKNSELYASLRQINKQNDANVKNNELVKCLNELTEAESRNEASREQYYQLELQLQEAVSELNRACKREKLNEDHNIRLSYTVDKLLNESCERLQIHMSEKIVSIDKNNEMKLKIESMQHSLTNLNNENVQLKSKLNALKENYDKSILELDYLRKEYKHRSTCNNDGEQFYNEYGTKLPINQSNLYNSICLNRIATLPKHMDCNNYSIESDIDQSNAMCSKEPLTLNSNAQNAAEILQQQLNAINNEIRLIQEEKNINDFRVKNLVNYVENSKNQSSPYICSPSSTLSSNIHLEANNPSYPADTLNKSSRKDLYKNDQIYLPSNCIQNEAFYNPEDAFNKRISLYTEKKLSNSKNNISETSSLSQTNGNTSQTEILYDKREKRSSILNISKYFRKKDKKKNKIYHSNSTESNTSFIKNEFKQIKNKKYSKIDEYSRVKQRHQLLLDTIKAGTPFHVWNGPTVVAWMELWVGMPLWYVAACRANINNGSIMMKLSDFEIQKQLGVANPLHRVKLRLAISEMISCLHYISKNPNIENCKRIENANVSPYSIFNNEKMITPDCTYPCIYNFIHMNHEWVGNEWLYDLGLSTYRSIFMENLVDIRMMKNLTRENYQNYFSITNPI</sequence>
<evidence type="ECO:0000256" key="4">
    <source>
        <dbReference type="SAM" id="MobiDB-lite"/>
    </source>
</evidence>
<feature type="region of interest" description="Disordered" evidence="4">
    <location>
        <begin position="715"/>
        <end position="736"/>
    </location>
</feature>
<evidence type="ECO:0000256" key="3">
    <source>
        <dbReference type="SAM" id="Coils"/>
    </source>
</evidence>
<evidence type="ECO:0000313" key="7">
    <source>
        <dbReference type="Proteomes" id="UP000078046"/>
    </source>
</evidence>
<dbReference type="PANTHER" id="PTHR12587:SF20">
    <property type="entry name" value="LIPRIN-ALPHA, ISOFORM E"/>
    <property type="match status" value="1"/>
</dbReference>
<feature type="coiled-coil region" evidence="3">
    <location>
        <begin position="469"/>
        <end position="517"/>
    </location>
</feature>
<feature type="domain" description="SAM" evidence="5">
    <location>
        <begin position="940"/>
        <end position="982"/>
    </location>
</feature>
<keyword evidence="2 3" id="KW-0175">Coiled coil</keyword>
<dbReference type="InterPro" id="IPR001660">
    <property type="entry name" value="SAM"/>
</dbReference>
<feature type="coiled-coil region" evidence="3">
    <location>
        <begin position="381"/>
        <end position="422"/>
    </location>
</feature>
<keyword evidence="1" id="KW-0677">Repeat</keyword>
<dbReference type="Pfam" id="PF00536">
    <property type="entry name" value="SAM_1"/>
    <property type="match status" value="1"/>
</dbReference>
<evidence type="ECO:0000313" key="6">
    <source>
        <dbReference type="EMBL" id="OAF71714.1"/>
    </source>
</evidence>
<feature type="coiled-coil region" evidence="3">
    <location>
        <begin position="588"/>
        <end position="615"/>
    </location>
</feature>
<evidence type="ECO:0000259" key="5">
    <source>
        <dbReference type="PROSITE" id="PS50105"/>
    </source>
</evidence>
<dbReference type="Pfam" id="PF25526">
    <property type="entry name" value="LIP-1"/>
    <property type="match status" value="1"/>
</dbReference>
<dbReference type="PANTHER" id="PTHR12587">
    <property type="entry name" value="LAR INTERACTING PROTEIN LIP -RELATED PROTEIN"/>
    <property type="match status" value="1"/>
</dbReference>
<dbReference type="InterPro" id="IPR057892">
    <property type="entry name" value="LIP-1_CC2"/>
</dbReference>